<evidence type="ECO:0000256" key="1">
    <source>
        <dbReference type="SAM" id="Coils"/>
    </source>
</evidence>
<reference evidence="5 6" key="1">
    <citation type="submission" date="2014-02" db="EMBL/GenBank/DDBJ databases">
        <title>Expanding our view of genomic diversity in Candidatus Accumulibacter clades.</title>
        <authorList>
            <person name="Skennerton C.T."/>
            <person name="Barr J.J."/>
            <person name="Slater F.R."/>
            <person name="Bond P.L."/>
            <person name="Tyson G.W."/>
        </authorList>
    </citation>
    <scope>NUCLEOTIDE SEQUENCE [LARGE SCALE GENOMIC DNA]</scope>
    <source>
        <strain evidence="6">BA-91</strain>
    </source>
</reference>
<feature type="compositionally biased region" description="Basic and acidic residues" evidence="2">
    <location>
        <begin position="76"/>
        <end position="90"/>
    </location>
</feature>
<evidence type="ECO:0000259" key="4">
    <source>
        <dbReference type="Pfam" id="PF13511"/>
    </source>
</evidence>
<feature type="chain" id="PRO_5001750875" description="DUF4124 domain-containing protein" evidence="3">
    <location>
        <begin position="21"/>
        <end position="163"/>
    </location>
</feature>
<feature type="domain" description="DUF4124" evidence="4">
    <location>
        <begin position="11"/>
        <end position="66"/>
    </location>
</feature>
<dbReference type="Proteomes" id="UP000020077">
    <property type="component" value="Unassembled WGS sequence"/>
</dbReference>
<dbReference type="InterPro" id="IPR025392">
    <property type="entry name" value="DUF4124"/>
</dbReference>
<organism evidence="5 6">
    <name type="scientific">Candidatus Accumulibacter phosphatis</name>
    <dbReference type="NCBI Taxonomy" id="327160"/>
    <lineage>
        <taxon>Bacteria</taxon>
        <taxon>Pseudomonadati</taxon>
        <taxon>Pseudomonadota</taxon>
        <taxon>Betaproteobacteria</taxon>
        <taxon>Candidatus Accumulibacter</taxon>
    </lineage>
</organism>
<dbReference type="EMBL" id="JDVG02000421">
    <property type="protein sequence ID" value="KFB72221.1"/>
    <property type="molecule type" value="Genomic_DNA"/>
</dbReference>
<sequence>MKLPALCLSIALLTTVSAYAQDIYKCADPDGRVTYSNVPTRSCRKLVLDPVNLAPAPAARPPAAAAKTPTPGNFPKVDEQTQKSRDGDRRRILENELAAELKNAEQAKKDLAEQEGIILPSERMQGGAISGGKVQERLQAYKDKVALHQRNVEAIQKEITNLR</sequence>
<dbReference type="Pfam" id="PF13511">
    <property type="entry name" value="DUF4124"/>
    <property type="match status" value="1"/>
</dbReference>
<gene>
    <name evidence="5" type="ORF">AW09_002595</name>
</gene>
<evidence type="ECO:0000256" key="3">
    <source>
        <dbReference type="SAM" id="SignalP"/>
    </source>
</evidence>
<keyword evidence="1" id="KW-0175">Coiled coil</keyword>
<comment type="caution">
    <text evidence="5">The sequence shown here is derived from an EMBL/GenBank/DDBJ whole genome shotgun (WGS) entry which is preliminary data.</text>
</comment>
<evidence type="ECO:0000313" key="5">
    <source>
        <dbReference type="EMBL" id="KFB72221.1"/>
    </source>
</evidence>
<name>A0A080LUL3_9PROT</name>
<proteinExistence type="predicted"/>
<evidence type="ECO:0000256" key="2">
    <source>
        <dbReference type="SAM" id="MobiDB-lite"/>
    </source>
</evidence>
<feature type="region of interest" description="Disordered" evidence="2">
    <location>
        <begin position="57"/>
        <end position="90"/>
    </location>
</feature>
<accession>A0A080LUL3</accession>
<evidence type="ECO:0000313" key="6">
    <source>
        <dbReference type="Proteomes" id="UP000020077"/>
    </source>
</evidence>
<feature type="signal peptide" evidence="3">
    <location>
        <begin position="1"/>
        <end position="20"/>
    </location>
</feature>
<keyword evidence="3" id="KW-0732">Signal</keyword>
<feature type="compositionally biased region" description="Low complexity" evidence="2">
    <location>
        <begin position="57"/>
        <end position="71"/>
    </location>
</feature>
<protein>
    <recommendedName>
        <fullName evidence="4">DUF4124 domain-containing protein</fullName>
    </recommendedName>
</protein>
<dbReference type="AlphaFoldDB" id="A0A080LUL3"/>
<feature type="coiled-coil region" evidence="1">
    <location>
        <begin position="90"/>
        <end position="158"/>
    </location>
</feature>